<keyword evidence="6 8" id="KW-0057">Aromatic amino acid biosynthesis</keyword>
<accession>A0A1H6T3F7</accession>
<protein>
    <recommendedName>
        <fullName evidence="8">Phospho-2-dehydro-3-deoxyheptonate aldolase</fullName>
        <ecNumber evidence="8">2.5.1.54</ecNumber>
    </recommendedName>
</protein>
<proteinExistence type="inferred from homology"/>
<dbReference type="GO" id="GO:0003849">
    <property type="term" value="F:3-deoxy-7-phosphoheptulonate synthase activity"/>
    <property type="evidence" value="ECO:0007669"/>
    <property type="project" value="UniProtKB-EC"/>
</dbReference>
<dbReference type="RefSeq" id="WP_093310015.1">
    <property type="nucleotide sequence ID" value="NZ_FNYH01000008.1"/>
</dbReference>
<dbReference type="GO" id="GO:0009073">
    <property type="term" value="P:aromatic amino acid family biosynthetic process"/>
    <property type="evidence" value="ECO:0007669"/>
    <property type="project" value="UniProtKB-KW"/>
</dbReference>
<evidence type="ECO:0000256" key="6">
    <source>
        <dbReference type="ARBA" id="ARBA00023141"/>
    </source>
</evidence>
<dbReference type="AlphaFoldDB" id="A0A1H6T3F7"/>
<organism evidence="10 11">
    <name type="scientific">Allopseudospirillum japonicum</name>
    <dbReference type="NCBI Taxonomy" id="64971"/>
    <lineage>
        <taxon>Bacteria</taxon>
        <taxon>Pseudomonadati</taxon>
        <taxon>Pseudomonadota</taxon>
        <taxon>Gammaproteobacteria</taxon>
        <taxon>Oceanospirillales</taxon>
        <taxon>Oceanospirillaceae</taxon>
        <taxon>Allopseudospirillum</taxon>
    </lineage>
</organism>
<dbReference type="NCBIfam" id="TIGR00034">
    <property type="entry name" value="aroFGH"/>
    <property type="match status" value="1"/>
</dbReference>
<dbReference type="GO" id="GO:0005737">
    <property type="term" value="C:cytoplasm"/>
    <property type="evidence" value="ECO:0007669"/>
    <property type="project" value="TreeGrafter"/>
</dbReference>
<dbReference type="GO" id="GO:0009423">
    <property type="term" value="P:chorismate biosynthetic process"/>
    <property type="evidence" value="ECO:0007669"/>
    <property type="project" value="UniProtKB-UniPathway"/>
</dbReference>
<name>A0A1H6T3F7_9GAMM</name>
<comment type="catalytic activity">
    <reaction evidence="7 8">
        <text>D-erythrose 4-phosphate + phosphoenolpyruvate + H2O = 7-phospho-2-dehydro-3-deoxy-D-arabino-heptonate + phosphate</text>
        <dbReference type="Rhea" id="RHEA:14717"/>
        <dbReference type="ChEBI" id="CHEBI:15377"/>
        <dbReference type="ChEBI" id="CHEBI:16897"/>
        <dbReference type="ChEBI" id="CHEBI:43474"/>
        <dbReference type="ChEBI" id="CHEBI:58394"/>
        <dbReference type="ChEBI" id="CHEBI:58702"/>
        <dbReference type="EC" id="2.5.1.54"/>
    </reaction>
</comment>
<evidence type="ECO:0000256" key="1">
    <source>
        <dbReference type="ARBA" id="ARBA00003726"/>
    </source>
</evidence>
<reference evidence="11" key="1">
    <citation type="submission" date="2016-10" db="EMBL/GenBank/DDBJ databases">
        <authorList>
            <person name="Varghese N."/>
            <person name="Submissions S."/>
        </authorList>
    </citation>
    <scope>NUCLEOTIDE SEQUENCE [LARGE SCALE GENOMIC DNA]</scope>
    <source>
        <strain evidence="11">DSM 7165</strain>
    </source>
</reference>
<gene>
    <name evidence="10" type="ORF">SAMN05421831_1089</name>
</gene>
<dbReference type="SUPFAM" id="SSF51569">
    <property type="entry name" value="Aldolase"/>
    <property type="match status" value="1"/>
</dbReference>
<evidence type="ECO:0000256" key="2">
    <source>
        <dbReference type="ARBA" id="ARBA00004688"/>
    </source>
</evidence>
<dbReference type="Proteomes" id="UP000242999">
    <property type="component" value="Unassembled WGS sequence"/>
</dbReference>
<comment type="pathway">
    <text evidence="2 8">Metabolic intermediate biosynthesis; chorismate biosynthesis; chorismate from D-erythrose 4-phosphate and phosphoenolpyruvate: step 1/7.</text>
</comment>
<dbReference type="EMBL" id="FNYH01000008">
    <property type="protein sequence ID" value="SEI70332.1"/>
    <property type="molecule type" value="Genomic_DNA"/>
</dbReference>
<dbReference type="InterPro" id="IPR006219">
    <property type="entry name" value="DAHP_synth_1"/>
</dbReference>
<dbReference type="PANTHER" id="PTHR21225:SF12">
    <property type="entry name" value="PHOSPHO-2-DEHYDRO-3-DEOXYHEPTONATE ALDOLASE, TYROSINE-INHIBITED"/>
    <property type="match status" value="1"/>
</dbReference>
<keyword evidence="11" id="KW-1185">Reference proteome</keyword>
<dbReference type="STRING" id="64971.SAMN05421831_1089"/>
<evidence type="ECO:0000313" key="11">
    <source>
        <dbReference type="Proteomes" id="UP000242999"/>
    </source>
</evidence>
<comment type="function">
    <text evidence="1 8">Stereospecific condensation of phosphoenolpyruvate (PEP) and D-erythrose-4-phosphate (E4P) giving rise to 3-deoxy-D-arabino-heptulosonate-7-phosphate (DAHP).</text>
</comment>
<dbReference type="InterPro" id="IPR013785">
    <property type="entry name" value="Aldolase_TIM"/>
</dbReference>
<dbReference type="EC" id="2.5.1.54" evidence="8"/>
<evidence type="ECO:0000256" key="7">
    <source>
        <dbReference type="ARBA" id="ARBA00047508"/>
    </source>
</evidence>
<evidence type="ECO:0000256" key="5">
    <source>
        <dbReference type="ARBA" id="ARBA00022679"/>
    </source>
</evidence>
<evidence type="ECO:0000313" key="10">
    <source>
        <dbReference type="EMBL" id="SEI70332.1"/>
    </source>
</evidence>
<dbReference type="UniPathway" id="UPA00053">
    <property type="reaction ID" value="UER00084"/>
</dbReference>
<dbReference type="NCBIfam" id="NF009395">
    <property type="entry name" value="PRK12755.1"/>
    <property type="match status" value="1"/>
</dbReference>
<evidence type="ECO:0000256" key="8">
    <source>
        <dbReference type="PIRNR" id="PIRNR001361"/>
    </source>
</evidence>
<comment type="similarity">
    <text evidence="3 8">Belongs to the class-I DAHP synthase family.</text>
</comment>
<dbReference type="Pfam" id="PF00793">
    <property type="entry name" value="DAHP_synth_1"/>
    <property type="match status" value="1"/>
</dbReference>
<dbReference type="InterPro" id="IPR006218">
    <property type="entry name" value="DAHP1/KDSA"/>
</dbReference>
<dbReference type="GO" id="GO:0008652">
    <property type="term" value="P:amino acid biosynthetic process"/>
    <property type="evidence" value="ECO:0007669"/>
    <property type="project" value="UniProtKB-KW"/>
</dbReference>
<keyword evidence="5 8" id="KW-0808">Transferase</keyword>
<dbReference type="Gene3D" id="3.20.20.70">
    <property type="entry name" value="Aldolase class I"/>
    <property type="match status" value="1"/>
</dbReference>
<evidence type="ECO:0000259" key="9">
    <source>
        <dbReference type="Pfam" id="PF00793"/>
    </source>
</evidence>
<evidence type="ECO:0000256" key="3">
    <source>
        <dbReference type="ARBA" id="ARBA00007985"/>
    </source>
</evidence>
<dbReference type="PIRSF" id="PIRSF001361">
    <property type="entry name" value="DAHP_synthase"/>
    <property type="match status" value="1"/>
</dbReference>
<keyword evidence="4 8" id="KW-0028">Amino-acid biosynthesis</keyword>
<feature type="domain" description="DAHP synthetase I/KDSA" evidence="9">
    <location>
        <begin position="35"/>
        <end position="324"/>
    </location>
</feature>
<dbReference type="PANTHER" id="PTHR21225">
    <property type="entry name" value="PHOSPHO-2-DEHYDRO-3-DEOXYHEPTONATE ALDOLASE DAHP SYNTHETASE"/>
    <property type="match status" value="1"/>
</dbReference>
<dbReference type="OrthoDB" id="9807331at2"/>
<sequence length="344" mass="37703">MLTQAVISPADLIRQLPVDASLSASIQAHRAQIRRILHQEDKRWLLIVGPCSVHDVDASLEYAHALADLQAQCASQLKLVMRVYIEKPRTHLGWKGLAYDPHLDESDDLQQGLYLSRQLMRACARLGLAVATEVLSPLVVPYMADLVSWGAIGARTSESQTHREIASALPYPVGFKNTTDGQIQIAIQGMQAAARAHHRLTINAQGQLVREQTAGNLDTHLVLRGGHQGPNYSHQHLQAYTHLSQSLTGRQVPMLVDCNHANSGKRADLQPEIALDVLASTLSAQLPVVGLMLESFLVGGQQASACVYGQSITDPCLDWASTQHLILQIQRELEQARHFQSVCA</sequence>
<evidence type="ECO:0000256" key="4">
    <source>
        <dbReference type="ARBA" id="ARBA00022605"/>
    </source>
</evidence>